<dbReference type="GO" id="GO:0008233">
    <property type="term" value="F:peptidase activity"/>
    <property type="evidence" value="ECO:0007669"/>
    <property type="project" value="UniProtKB-KW"/>
</dbReference>
<comment type="caution">
    <text evidence="2">The sequence shown here is derived from an EMBL/GenBank/DDBJ whole genome shotgun (WGS) entry which is preliminary data.</text>
</comment>
<feature type="transmembrane region" description="Helical" evidence="1">
    <location>
        <begin position="52"/>
        <end position="72"/>
    </location>
</feature>
<reference evidence="2 3" key="1">
    <citation type="submission" date="2021-03" db="EMBL/GenBank/DDBJ databases">
        <title>Sequencing the genomes of 1000 actinobacteria strains.</title>
        <authorList>
            <person name="Klenk H.-P."/>
        </authorList>
    </citation>
    <scope>NUCLEOTIDE SEQUENCE [LARGE SCALE GENOMIC DNA]</scope>
    <source>
        <strain evidence="2 3">DSM 14566</strain>
    </source>
</reference>
<evidence type="ECO:0000256" key="1">
    <source>
        <dbReference type="SAM" id="Phobius"/>
    </source>
</evidence>
<sequence>MNAPQVVPPPDATAHTAAQPLRWPLILGLGLAGLARPLSNIVLDQTGLDLGAAVPLAWTLLISLLWIGAVGLTRTPRPVLTLILTGLAYAVCAILLSGILSPLLLGHLTGPLAHPIALVPMLLTNGAWGALTGALALLLQRARGADSREHA</sequence>
<keyword evidence="1" id="KW-0472">Membrane</keyword>
<keyword evidence="1" id="KW-0812">Transmembrane</keyword>
<gene>
    <name evidence="2" type="ORF">JOF43_001574</name>
</gene>
<dbReference type="EMBL" id="JAGIOD010000001">
    <property type="protein sequence ID" value="MBP2381617.1"/>
    <property type="molecule type" value="Genomic_DNA"/>
</dbReference>
<dbReference type="RefSeq" id="WP_209900915.1">
    <property type="nucleotide sequence ID" value="NZ_BAAAJW010000002.1"/>
</dbReference>
<keyword evidence="2" id="KW-0378">Hydrolase</keyword>
<protein>
    <submittedName>
        <fullName evidence="2">Membrane associated rhomboid family serine protease</fullName>
    </submittedName>
</protein>
<dbReference type="GO" id="GO:0006508">
    <property type="term" value="P:proteolysis"/>
    <property type="evidence" value="ECO:0007669"/>
    <property type="project" value="UniProtKB-KW"/>
</dbReference>
<organism evidence="2 3">
    <name type="scientific">Brachybacterium sacelli</name>
    <dbReference type="NCBI Taxonomy" id="173364"/>
    <lineage>
        <taxon>Bacteria</taxon>
        <taxon>Bacillati</taxon>
        <taxon>Actinomycetota</taxon>
        <taxon>Actinomycetes</taxon>
        <taxon>Micrococcales</taxon>
        <taxon>Dermabacteraceae</taxon>
        <taxon>Brachybacterium</taxon>
    </lineage>
</organism>
<accession>A0ABS4WZI8</accession>
<keyword evidence="2" id="KW-0645">Protease</keyword>
<feature type="transmembrane region" description="Helical" evidence="1">
    <location>
        <begin position="79"/>
        <end position="105"/>
    </location>
</feature>
<name>A0ABS4WZI8_9MICO</name>
<keyword evidence="3" id="KW-1185">Reference proteome</keyword>
<evidence type="ECO:0000313" key="2">
    <source>
        <dbReference type="EMBL" id="MBP2381617.1"/>
    </source>
</evidence>
<feature type="transmembrane region" description="Helical" evidence="1">
    <location>
        <begin position="117"/>
        <end position="139"/>
    </location>
</feature>
<proteinExistence type="predicted"/>
<keyword evidence="1" id="KW-1133">Transmembrane helix</keyword>
<dbReference type="Proteomes" id="UP001519290">
    <property type="component" value="Unassembled WGS sequence"/>
</dbReference>
<evidence type="ECO:0000313" key="3">
    <source>
        <dbReference type="Proteomes" id="UP001519290"/>
    </source>
</evidence>